<dbReference type="Gene3D" id="3.90.920.10">
    <property type="entry name" value="DNA primase, PRIM domain"/>
    <property type="match status" value="1"/>
</dbReference>
<dbReference type="STRING" id="666685.R2APBS1_0679"/>
<dbReference type="Pfam" id="PF21686">
    <property type="entry name" value="LigD_Prim-Pol"/>
    <property type="match status" value="1"/>
</dbReference>
<dbReference type="Proteomes" id="UP000011859">
    <property type="component" value="Chromosome"/>
</dbReference>
<dbReference type="InterPro" id="IPR014145">
    <property type="entry name" value="LigD_pol_dom"/>
</dbReference>
<dbReference type="HOGENOM" id="CLU_008325_1_0_6"/>
<dbReference type="PANTHER" id="PTHR42705">
    <property type="entry name" value="BIFUNCTIONAL NON-HOMOLOGOUS END JOINING PROTEIN LIGD"/>
    <property type="match status" value="1"/>
</dbReference>
<dbReference type="AlphaFoldDB" id="I4WZK7"/>
<dbReference type="PROSITE" id="PS51257">
    <property type="entry name" value="PROKAR_LIPOPROTEIN"/>
    <property type="match status" value="1"/>
</dbReference>
<dbReference type="InterPro" id="IPR052171">
    <property type="entry name" value="NHEJ_LigD"/>
</dbReference>
<feature type="domain" description="DNA ligase D polymerase" evidence="1">
    <location>
        <begin position="83"/>
        <end position="336"/>
    </location>
</feature>
<protein>
    <submittedName>
        <fullName evidence="2">DNA polymerase LigD, polymerase domain protein</fullName>
    </submittedName>
</protein>
<accession>I4WZK7</accession>
<accession>M4NDA9</accession>
<dbReference type="KEGG" id="rhd:R2APBS1_0679"/>
<evidence type="ECO:0000313" key="2">
    <source>
        <dbReference type="EMBL" id="AGG87847.1"/>
    </source>
</evidence>
<dbReference type="OrthoDB" id="9802472at2"/>
<name>I4WZK7_9GAMM</name>
<keyword evidence="3" id="KW-1185">Reference proteome</keyword>
<dbReference type="NCBIfam" id="TIGR02778">
    <property type="entry name" value="ligD_pol"/>
    <property type="match status" value="1"/>
</dbReference>
<gene>
    <name evidence="2" type="ORF">R2APBS1_0679</name>
</gene>
<evidence type="ECO:0000313" key="3">
    <source>
        <dbReference type="Proteomes" id="UP000011859"/>
    </source>
</evidence>
<dbReference type="PATRIC" id="fig|666685.9.peg.248"/>
<dbReference type="PANTHER" id="PTHR42705:SF2">
    <property type="entry name" value="BIFUNCTIONAL NON-HOMOLOGOUS END JOINING PROTEIN LIGD"/>
    <property type="match status" value="1"/>
</dbReference>
<organism evidence="2 3">
    <name type="scientific">Rhodanobacter denitrificans</name>
    <dbReference type="NCBI Taxonomy" id="666685"/>
    <lineage>
        <taxon>Bacteria</taxon>
        <taxon>Pseudomonadati</taxon>
        <taxon>Pseudomonadota</taxon>
        <taxon>Gammaproteobacteria</taxon>
        <taxon>Lysobacterales</taxon>
        <taxon>Rhodanobacteraceae</taxon>
        <taxon>Rhodanobacter</taxon>
    </lineage>
</organism>
<evidence type="ECO:0000259" key="1">
    <source>
        <dbReference type="Pfam" id="PF21686"/>
    </source>
</evidence>
<proteinExistence type="predicted"/>
<reference evidence="2 3" key="1">
    <citation type="submission" date="2012-04" db="EMBL/GenBank/DDBJ databases">
        <title>Complete genome of Rhodanobacter sp. 2APBS1.</title>
        <authorList>
            <consortium name="US DOE Joint Genome Institute"/>
            <person name="Huntemann M."/>
            <person name="Wei C.-L."/>
            <person name="Han J."/>
            <person name="Detter J.C."/>
            <person name="Han C."/>
            <person name="Tapia R."/>
            <person name="Munk A.C.C."/>
            <person name="Chen A."/>
            <person name="Krypides N."/>
            <person name="Mavromatis K."/>
            <person name="Markowitz V."/>
            <person name="Szeto E."/>
            <person name="Ivanova N."/>
            <person name="Mikhailova N."/>
            <person name="Ovchinnikova G."/>
            <person name="Pagani I."/>
            <person name="Pati A."/>
            <person name="Goodwin L."/>
            <person name="Peters L."/>
            <person name="Pitluck S."/>
            <person name="Woyke T."/>
            <person name="Prakash O."/>
            <person name="Elkins J."/>
            <person name="Brown S."/>
            <person name="Palumbo A."/>
            <person name="Hemme C."/>
            <person name="Zhou J."/>
            <person name="Watson D."/>
            <person name="Jardine P."/>
            <person name="Kostka J."/>
            <person name="Green S."/>
        </authorList>
    </citation>
    <scope>NUCLEOTIDE SEQUENCE [LARGE SCALE GENOMIC DNA]</scope>
    <source>
        <strain evidence="2 3">2APBS1</strain>
    </source>
</reference>
<dbReference type="EMBL" id="CP003470">
    <property type="protein sequence ID" value="AGG87847.1"/>
    <property type="molecule type" value="Genomic_DNA"/>
</dbReference>
<sequence length="349" mass="37699" precursor="true">MTFQGRLVDVPACRRNAGLCPVGAACTRGVPSIGATRWQGGKVSDSDSNLETAARGRVGAVTVPPAAISHAARVVYPDCGISKGEVAAYYAAVARWMLPELANRPLSLLRCPDGVGSACFFQKHHTQALGRHVQVVALREKDGGVDDYLYVRDLAGLLELVQMNALEFHPWGAQVDRPDAPDRLVFDLDPAAGVPWAAVVAAAREIRARLRGLGLRSFVRTSGGKGLHVVLPIRRGPDWAAAKRFCAALARALVARRPQQYVASASKSRRQGLIFIDWLRNTRGATSVCNWSLRARAGAPVAMPLRWEELGRVQGGTAFDLPKALKRAAALQRDPWEGIATLQQVLPEL</sequence>
<dbReference type="eggNOG" id="COG3285">
    <property type="taxonomic scope" value="Bacteria"/>
</dbReference>